<evidence type="ECO:0000256" key="4">
    <source>
        <dbReference type="ARBA" id="ARBA00023136"/>
    </source>
</evidence>
<feature type="transmembrane region" description="Helical" evidence="5">
    <location>
        <begin position="41"/>
        <end position="59"/>
    </location>
</feature>
<evidence type="ECO:0000313" key="7">
    <source>
        <dbReference type="Proteomes" id="UP001597304"/>
    </source>
</evidence>
<dbReference type="InterPro" id="IPR007300">
    <property type="entry name" value="CidB/LrgB"/>
</dbReference>
<reference evidence="7" key="1">
    <citation type="journal article" date="2019" name="Int. J. Syst. Evol. Microbiol.">
        <title>The Global Catalogue of Microorganisms (GCM) 10K type strain sequencing project: providing services to taxonomists for standard genome sequencing and annotation.</title>
        <authorList>
            <consortium name="The Broad Institute Genomics Platform"/>
            <consortium name="The Broad Institute Genome Sequencing Center for Infectious Disease"/>
            <person name="Wu L."/>
            <person name="Ma J."/>
        </authorList>
    </citation>
    <scope>NUCLEOTIDE SEQUENCE [LARGE SCALE GENOMIC DNA]</scope>
    <source>
        <strain evidence="7">LMG 29247</strain>
    </source>
</reference>
<feature type="transmembrane region" description="Helical" evidence="5">
    <location>
        <begin position="102"/>
        <end position="124"/>
    </location>
</feature>
<organism evidence="6 7">
    <name type="scientific">Ottowia flava</name>
    <dbReference type="NCBI Taxonomy" id="2675430"/>
    <lineage>
        <taxon>Bacteria</taxon>
        <taxon>Pseudomonadati</taxon>
        <taxon>Pseudomonadota</taxon>
        <taxon>Betaproteobacteria</taxon>
        <taxon>Burkholderiales</taxon>
        <taxon>Comamonadaceae</taxon>
        <taxon>Ottowia</taxon>
    </lineage>
</organism>
<feature type="transmembrane region" description="Helical" evidence="5">
    <location>
        <begin position="189"/>
        <end position="209"/>
    </location>
</feature>
<name>A0ABW4KVG1_9BURK</name>
<evidence type="ECO:0000256" key="1">
    <source>
        <dbReference type="ARBA" id="ARBA00004141"/>
    </source>
</evidence>
<evidence type="ECO:0000256" key="2">
    <source>
        <dbReference type="ARBA" id="ARBA00022692"/>
    </source>
</evidence>
<feature type="transmembrane region" description="Helical" evidence="5">
    <location>
        <begin position="7"/>
        <end position="29"/>
    </location>
</feature>
<evidence type="ECO:0000256" key="3">
    <source>
        <dbReference type="ARBA" id="ARBA00022989"/>
    </source>
</evidence>
<comment type="subcellular location">
    <subcellularLocation>
        <location evidence="1">Membrane</location>
        <topology evidence="1">Multi-pass membrane protein</topology>
    </subcellularLocation>
</comment>
<keyword evidence="2 5" id="KW-0812">Transmembrane</keyword>
<keyword evidence="7" id="KW-1185">Reference proteome</keyword>
<evidence type="ECO:0000256" key="5">
    <source>
        <dbReference type="SAM" id="Phobius"/>
    </source>
</evidence>
<gene>
    <name evidence="6" type="ORF">ACFSF0_11700</name>
</gene>
<dbReference type="PANTHER" id="PTHR30249">
    <property type="entry name" value="PUTATIVE SEROTONIN TRANSPORTER"/>
    <property type="match status" value="1"/>
</dbReference>
<keyword evidence="3 5" id="KW-1133">Transmembrane helix</keyword>
<keyword evidence="4 5" id="KW-0472">Membrane</keyword>
<dbReference type="Proteomes" id="UP001597304">
    <property type="component" value="Unassembled WGS sequence"/>
</dbReference>
<dbReference type="Pfam" id="PF04172">
    <property type="entry name" value="LrgB"/>
    <property type="match status" value="1"/>
</dbReference>
<feature type="transmembrane region" description="Helical" evidence="5">
    <location>
        <begin position="71"/>
        <end position="90"/>
    </location>
</feature>
<dbReference type="RefSeq" id="WP_147914945.1">
    <property type="nucleotide sequence ID" value="NZ_JBHUEJ010000023.1"/>
</dbReference>
<protein>
    <submittedName>
        <fullName evidence="6">LrgB family protein</fullName>
    </submittedName>
</protein>
<feature type="transmembrane region" description="Helical" evidence="5">
    <location>
        <begin position="156"/>
        <end position="177"/>
    </location>
</feature>
<proteinExistence type="predicted"/>
<accession>A0ABW4KVG1</accession>
<sequence length="241" mass="24931">MPDFVKLWIYLSSAPLFGLTATLAVYLLAQAFALRMRQAPWANPVLWSVVVLGCGLLVSKVPYENYFAGAQFIHFLLGPAVVALGLPLWERRAELRNTWGRLALAGLAGGGAAALTAVALGWALGLPDDVVRSLAPKSITAPVAMGVAEKIGGVPALSAVFAVLTGLIGALSGKYLFAWLGIGTDRVGWMARGFALGTAAHGIGASRALSVQADAGAYAGLALGLQVLLGALLIPLVARLF</sequence>
<feature type="transmembrane region" description="Helical" evidence="5">
    <location>
        <begin position="215"/>
        <end position="238"/>
    </location>
</feature>
<dbReference type="EMBL" id="JBHUEJ010000023">
    <property type="protein sequence ID" value="MFD1711278.1"/>
    <property type="molecule type" value="Genomic_DNA"/>
</dbReference>
<evidence type="ECO:0000313" key="6">
    <source>
        <dbReference type="EMBL" id="MFD1711278.1"/>
    </source>
</evidence>
<dbReference type="PANTHER" id="PTHR30249:SF0">
    <property type="entry name" value="PLASTIDAL GLYCOLATE_GLYCERATE TRANSLOCATOR 1, CHLOROPLASTIC"/>
    <property type="match status" value="1"/>
</dbReference>
<comment type="caution">
    <text evidence="6">The sequence shown here is derived from an EMBL/GenBank/DDBJ whole genome shotgun (WGS) entry which is preliminary data.</text>
</comment>